<feature type="compositionally biased region" description="Basic and acidic residues" evidence="1">
    <location>
        <begin position="31"/>
        <end position="44"/>
    </location>
</feature>
<dbReference type="AlphaFoldDB" id="A0AAV4IFG1"/>
<proteinExistence type="predicted"/>
<comment type="caution">
    <text evidence="2">The sequence shown here is derived from an EMBL/GenBank/DDBJ whole genome shotgun (WGS) entry which is preliminary data.</text>
</comment>
<protein>
    <submittedName>
        <fullName evidence="2">Uncharacterized protein</fullName>
    </submittedName>
</protein>
<organism evidence="2 3">
    <name type="scientific">Elysia marginata</name>
    <dbReference type="NCBI Taxonomy" id="1093978"/>
    <lineage>
        <taxon>Eukaryota</taxon>
        <taxon>Metazoa</taxon>
        <taxon>Spiralia</taxon>
        <taxon>Lophotrochozoa</taxon>
        <taxon>Mollusca</taxon>
        <taxon>Gastropoda</taxon>
        <taxon>Heterobranchia</taxon>
        <taxon>Euthyneura</taxon>
        <taxon>Panpulmonata</taxon>
        <taxon>Sacoglossa</taxon>
        <taxon>Placobranchoidea</taxon>
        <taxon>Plakobranchidae</taxon>
        <taxon>Elysia</taxon>
    </lineage>
</organism>
<keyword evidence="3" id="KW-1185">Reference proteome</keyword>
<gene>
    <name evidence="2" type="ORF">ElyMa_001282100</name>
</gene>
<name>A0AAV4IFG1_9GAST</name>
<reference evidence="2 3" key="1">
    <citation type="journal article" date="2021" name="Elife">
        <title>Chloroplast acquisition without the gene transfer in kleptoplastic sea slugs, Plakobranchus ocellatus.</title>
        <authorList>
            <person name="Maeda T."/>
            <person name="Takahashi S."/>
            <person name="Yoshida T."/>
            <person name="Shimamura S."/>
            <person name="Takaki Y."/>
            <person name="Nagai Y."/>
            <person name="Toyoda A."/>
            <person name="Suzuki Y."/>
            <person name="Arimoto A."/>
            <person name="Ishii H."/>
            <person name="Satoh N."/>
            <person name="Nishiyama T."/>
            <person name="Hasebe M."/>
            <person name="Maruyama T."/>
            <person name="Minagawa J."/>
            <person name="Obokata J."/>
            <person name="Shigenobu S."/>
        </authorList>
    </citation>
    <scope>NUCLEOTIDE SEQUENCE [LARGE SCALE GENOMIC DNA]</scope>
</reference>
<evidence type="ECO:0000256" key="1">
    <source>
        <dbReference type="SAM" id="MobiDB-lite"/>
    </source>
</evidence>
<evidence type="ECO:0000313" key="3">
    <source>
        <dbReference type="Proteomes" id="UP000762676"/>
    </source>
</evidence>
<feature type="compositionally biased region" description="Basic and acidic residues" evidence="1">
    <location>
        <begin position="1"/>
        <end position="21"/>
    </location>
</feature>
<evidence type="ECO:0000313" key="2">
    <source>
        <dbReference type="EMBL" id="GFS08764.1"/>
    </source>
</evidence>
<sequence>MDRDLKTGDKLSKEDKGRESGIYENSVNGEQKGKKQRGGDDPKPGHMQLMRQRSDIETQGPDFYLVRTWCSKGRECEFLIMANIRMGDVPLGRLTGTSWSLPGILAHRSGSQLTYPV</sequence>
<feature type="region of interest" description="Disordered" evidence="1">
    <location>
        <begin position="1"/>
        <end position="55"/>
    </location>
</feature>
<dbReference type="EMBL" id="BMAT01002537">
    <property type="protein sequence ID" value="GFS08764.1"/>
    <property type="molecule type" value="Genomic_DNA"/>
</dbReference>
<accession>A0AAV4IFG1</accession>
<dbReference type="Proteomes" id="UP000762676">
    <property type="component" value="Unassembled WGS sequence"/>
</dbReference>